<feature type="domain" description="CobN/magnesium chelatase" evidence="3">
    <location>
        <begin position="126"/>
        <end position="1299"/>
    </location>
</feature>
<evidence type="ECO:0000256" key="2">
    <source>
        <dbReference type="SAM" id="Phobius"/>
    </source>
</evidence>
<evidence type="ECO:0000313" key="5">
    <source>
        <dbReference type="Proteomes" id="UP000324575"/>
    </source>
</evidence>
<feature type="compositionally biased region" description="Basic and acidic residues" evidence="1">
    <location>
        <begin position="1367"/>
        <end position="1378"/>
    </location>
</feature>
<dbReference type="InterPro" id="IPR003672">
    <property type="entry name" value="CobN/Mg_chltase"/>
</dbReference>
<reference evidence="4 5" key="1">
    <citation type="submission" date="2019-03" db="EMBL/GenBank/DDBJ databases">
        <title>Single cell metagenomics reveals metabolic interactions within the superorganism composed of flagellate Streblomastix strix and complex community of Bacteroidetes bacteria on its surface.</title>
        <authorList>
            <person name="Treitli S.C."/>
            <person name="Kolisko M."/>
            <person name="Husnik F."/>
            <person name="Keeling P."/>
            <person name="Hampl V."/>
        </authorList>
    </citation>
    <scope>NUCLEOTIDE SEQUENCE [LARGE SCALE GENOMIC DNA]</scope>
    <source>
        <strain evidence="4">St1</strain>
    </source>
</reference>
<comment type="caution">
    <text evidence="4">The sequence shown here is derived from an EMBL/GenBank/DDBJ whole genome shotgun (WGS) entry which is preliminary data.</text>
</comment>
<keyword evidence="2" id="KW-1133">Transmembrane helix</keyword>
<dbReference type="EC" id="6.6.1.2" evidence="4"/>
<evidence type="ECO:0000256" key="1">
    <source>
        <dbReference type="SAM" id="MobiDB-lite"/>
    </source>
</evidence>
<dbReference type="CDD" id="cd10150">
    <property type="entry name" value="CobN_like"/>
    <property type="match status" value="1"/>
</dbReference>
<evidence type="ECO:0000259" key="3">
    <source>
        <dbReference type="Pfam" id="PF02514"/>
    </source>
</evidence>
<dbReference type="PANTHER" id="PTHR44119:SF1">
    <property type="entry name" value="MAGNESIUM-CHELATASE SUBUNIT CHLH, CHLOROPLASTIC"/>
    <property type="match status" value="1"/>
</dbReference>
<evidence type="ECO:0000313" key="4">
    <source>
        <dbReference type="EMBL" id="KAA6301006.1"/>
    </source>
</evidence>
<protein>
    <submittedName>
        <fullName evidence="4">Aerobic cobaltochelatase subunit CobN</fullName>
        <ecNumber evidence="4">6.6.1.2</ecNumber>
    </submittedName>
</protein>
<dbReference type="GO" id="GO:0051116">
    <property type="term" value="F:cobaltochelatase activity"/>
    <property type="evidence" value="ECO:0007669"/>
    <property type="project" value="UniProtKB-EC"/>
</dbReference>
<feature type="transmembrane region" description="Helical" evidence="2">
    <location>
        <begin position="7"/>
        <end position="24"/>
    </location>
</feature>
<keyword evidence="2" id="KW-0812">Transmembrane</keyword>
<sequence>MTKRGKIITIGIVAVIAGIVWTAWNHYASPTKIALVNFQSFQTTGIIRANTDPFIQYKELFVDELHKLGRYDMTLVFGMGLNITTEQRAQIQSATDKGTPVYIFSPTSPDNNICNLDSIDRSRISNYLSNGNKKNFQSMAQYIRQHIDKKSFFVQEPDTASETASDVLFHLDENVSFEDVSKYEEYLKTHHFYTDKAPKIALVGGLNDPFSGNKDNIDSLIVSLQNVGFNVYPIASFMKRLDFLQKIQPDAVVYFAHGRLVMGQADSAVEWLKERNIPIFAPLSLLQTKAEWMDDPKGMFGGFLSQSMVMPELDGGIYPYVLNAQEIDDDGLYLFKAIPERLQQFTQIVWNFIALKQKNNADKKLAIYYFKGPGQSELTAQGLETIPSLYNFLKRLKDEGYKVENLPPTPRDFEKLLRTQGSVMSTYAEGAFDDFLQNGKPALVEKSEYESWINRSLSNELYADVLSTYGEAPGQYMAVRKEDKSYIAMARIQLGNIILLPQPMAGLGSDAFAIVHGAKSAPPHTYIAAYLWSQYEFQADALLHFGTHGSLEFTPQKQVALSNNDWPDRLVGVVPHFYYYTIGNIGESMMAKRRSYATTVSYLTPAFMETEMRAQFKTLQDKILSYYKTDNSGKASLEVKKLAVKMGLHRDLRLDSVLTNPYTTEEIERIENFAEEIANEKMTGHLYTSGIPYSQEKIRSTVLAMSADPIAYSQANLDRLAGKVSDEQLKSQSFFTRKYLEPAQTLVNQLLNGAIAVNDALICSTAHITAEDLALAKTITTPKRRGMMPEMIASDAKSAKDKKPSGGGHPSWIPKIGKRPDAVKENPEAKATAKPEKPQMMPSEPEYTPEQKARARAIVEIQRTINNVSAYRIGLEQSPELEFKSLLNALSGGYIAPSSGGDAVANPNAIPTGRNLYAINAEATPSEAAWEKGVSLVNATLEQYKKQHGDYPRKVSYTFWSSEFIETEGATLAQVLYMLGVEPVRDGFGRVSDLQLIPFDRLGRPRIDVVVQTSGQFRDLASSRLELITKAVELSASAKEAPSANYVVESTVETERLLVEQGISPKEAREMSTQRVFGGINGMYGTNIQGMVTSGDRWEDEKEIADAYIHNMGAIYGNDKNWRKYQEGLLRAVLHNTDVVVQPRQSNTWGALSLDHVYEFMGGMNLAVRSVTGKDPEAYFSDYRNRNNVRMQELKEAIGVEARSTVFNPAYIKEVMTGNAASASQITEVVTNTYAWNVMKPKVIDNEMWDKIYDVYVKDEYHLGTESFFRQENPFALQEITAVMLETVRKGMWKASEQQIADIALLHTELVKEYGSSGNGFAGGNIKLQDFIAGKISPDAANEYKKQIRQMRTGASSDAGDNKGTILKKDEINSGEKSEKNSLNGMVIVTVIVVAFIVLLLIVRKKRK</sequence>
<dbReference type="Pfam" id="PF02514">
    <property type="entry name" value="CobN-Mg_chel"/>
    <property type="match status" value="1"/>
</dbReference>
<proteinExistence type="predicted"/>
<dbReference type="PANTHER" id="PTHR44119">
    <property type="entry name" value="MAGNESIUM-CHELATASE SUBUNIT CHLH, CHLOROPLASTIC"/>
    <property type="match status" value="1"/>
</dbReference>
<feature type="region of interest" description="Disordered" evidence="1">
    <location>
        <begin position="1352"/>
        <end position="1378"/>
    </location>
</feature>
<dbReference type="Proteomes" id="UP000324575">
    <property type="component" value="Unassembled WGS sequence"/>
</dbReference>
<gene>
    <name evidence="4" type="ORF">EZS26_002858</name>
</gene>
<keyword evidence="2" id="KW-0472">Membrane</keyword>
<feature type="region of interest" description="Disordered" evidence="1">
    <location>
        <begin position="794"/>
        <end position="848"/>
    </location>
</feature>
<dbReference type="EMBL" id="SNRX01000034">
    <property type="protein sequence ID" value="KAA6301006.1"/>
    <property type="molecule type" value="Genomic_DNA"/>
</dbReference>
<name>A0A5M8NVY1_9BACT</name>
<accession>A0A5M8NVY1</accession>
<feature type="compositionally biased region" description="Basic and acidic residues" evidence="1">
    <location>
        <begin position="818"/>
        <end position="837"/>
    </location>
</feature>
<keyword evidence="4" id="KW-0436">Ligase</keyword>
<organism evidence="4 5">
    <name type="scientific">Candidatus Ordinivivax streblomastigis</name>
    <dbReference type="NCBI Taxonomy" id="2540710"/>
    <lineage>
        <taxon>Bacteria</taxon>
        <taxon>Pseudomonadati</taxon>
        <taxon>Bacteroidota</taxon>
        <taxon>Bacteroidia</taxon>
        <taxon>Bacteroidales</taxon>
        <taxon>Candidatus Ordinivivax</taxon>
    </lineage>
</organism>
<feature type="transmembrane region" description="Helical" evidence="2">
    <location>
        <begin position="1383"/>
        <end position="1403"/>
    </location>
</feature>